<dbReference type="Proteomes" id="UP000032727">
    <property type="component" value="Chromosome I"/>
</dbReference>
<evidence type="ECO:0000313" key="2">
    <source>
        <dbReference type="EMBL" id="CDN83652.1"/>
    </source>
</evidence>
<dbReference type="AlphaFoldDB" id="A0AA36P8Q1"/>
<protein>
    <submittedName>
        <fullName evidence="2">Uncharacterized protein</fullName>
    </submittedName>
</protein>
<name>A0AA36P8Q1_ECOLX</name>
<organism evidence="2 3">
    <name type="scientific">Escherichia coli O25b:H4-ST131</name>
    <dbReference type="NCBI Taxonomy" id="941322"/>
    <lineage>
        <taxon>Bacteria</taxon>
        <taxon>Pseudomonadati</taxon>
        <taxon>Pseudomonadota</taxon>
        <taxon>Gammaproteobacteria</taxon>
        <taxon>Enterobacterales</taxon>
        <taxon>Enterobacteriaceae</taxon>
        <taxon>Escherichia</taxon>
    </lineage>
</organism>
<reference evidence="2 3" key="1">
    <citation type="journal article" date="2014" name="PLoS ONE">
        <title>The complete genome sequence of Escherichia coli EC958: a high quality reference sequence for the globally disseminated multidrug resistant E. coli O25b:H4-ST131 clone.</title>
        <authorList>
            <person name="Forde B.M."/>
            <person name="Ben Zakour N.L."/>
            <person name="Stanton-Cook M."/>
            <person name="Phan M.D."/>
            <person name="Totsika M."/>
            <person name="Peters K.M."/>
            <person name="Chan K.G."/>
            <person name="Schembri M.A."/>
            <person name="Upton M."/>
            <person name="Beatson S.A."/>
        </authorList>
    </citation>
    <scope>NUCLEOTIDE SEQUENCE [LARGE SCALE GENOMIC DNA]</scope>
    <source>
        <strain evidence="2 3">EC958</strain>
    </source>
</reference>
<evidence type="ECO:0000313" key="3">
    <source>
        <dbReference type="Proteomes" id="UP000032727"/>
    </source>
</evidence>
<feature type="region of interest" description="Disordered" evidence="1">
    <location>
        <begin position="161"/>
        <end position="183"/>
    </location>
</feature>
<dbReference type="EMBL" id="HG941718">
    <property type="protein sequence ID" value="CDN83652.1"/>
    <property type="molecule type" value="Genomic_DNA"/>
</dbReference>
<evidence type="ECO:0000256" key="1">
    <source>
        <dbReference type="SAM" id="MobiDB-lite"/>
    </source>
</evidence>
<dbReference type="KEGG" id="ecos:EC958_3308"/>
<sequence length="183" mass="19822">MLQTFNQPYFSAFRPDIRTLLRVLRQPVVSVFKPGPFGVVLRVVSECTAAKVAGVVGIRSSLCGTGTGQTSVAIKCEKRFCVHSICSSAPDDTQATAVPVRAAWSGVNGGFQFSLRRENQCGRCEHVITLRSDKSSVGLSHDCSQSCAHRCRKLWYSPSPDSQHAPAPAESRCHHRVPATPPA</sequence>
<accession>A0AA36P8Q1</accession>
<gene>
    <name evidence="2" type="ORF">EC958_3308</name>
</gene>
<proteinExistence type="predicted"/>